<feature type="chain" id="PRO_5002482095" evidence="1">
    <location>
        <begin position="20"/>
        <end position="90"/>
    </location>
</feature>
<organism evidence="2 3">
    <name type="scientific">Rasamsonia emersonii (strain ATCC 16479 / CBS 393.64 / IMI 116815)</name>
    <dbReference type="NCBI Taxonomy" id="1408163"/>
    <lineage>
        <taxon>Eukaryota</taxon>
        <taxon>Fungi</taxon>
        <taxon>Dikarya</taxon>
        <taxon>Ascomycota</taxon>
        <taxon>Pezizomycotina</taxon>
        <taxon>Eurotiomycetes</taxon>
        <taxon>Eurotiomycetidae</taxon>
        <taxon>Eurotiales</taxon>
        <taxon>Trichocomaceae</taxon>
        <taxon>Rasamsonia</taxon>
    </lineage>
</organism>
<dbReference type="Proteomes" id="UP000053958">
    <property type="component" value="Unassembled WGS sequence"/>
</dbReference>
<dbReference type="GeneID" id="25318084"/>
<keyword evidence="1" id="KW-0732">Signal</keyword>
<sequence>MSVCPLSLLSLLFFSFSLCSQRISHAECAHTSPSAFLQTPGPQRARVPKSRFFRHLLSMSRDEIKGFGKNVEQLLAKNYLISANIYCVLR</sequence>
<protein>
    <submittedName>
        <fullName evidence="2">Uncharacterized protein</fullName>
    </submittedName>
</protein>
<gene>
    <name evidence="2" type="ORF">T310_5744</name>
</gene>
<dbReference type="AlphaFoldDB" id="A0A0F4YRK1"/>
<evidence type="ECO:0000256" key="1">
    <source>
        <dbReference type="SAM" id="SignalP"/>
    </source>
</evidence>
<dbReference type="EMBL" id="LASV01000278">
    <property type="protein sequence ID" value="KKA20238.1"/>
    <property type="molecule type" value="Genomic_DNA"/>
</dbReference>
<keyword evidence="3" id="KW-1185">Reference proteome</keyword>
<dbReference type="RefSeq" id="XP_013326850.1">
    <property type="nucleotide sequence ID" value="XM_013471396.1"/>
</dbReference>
<name>A0A0F4YRK1_RASE3</name>
<feature type="signal peptide" evidence="1">
    <location>
        <begin position="1"/>
        <end position="19"/>
    </location>
</feature>
<accession>A0A0F4YRK1</accession>
<evidence type="ECO:0000313" key="2">
    <source>
        <dbReference type="EMBL" id="KKA20238.1"/>
    </source>
</evidence>
<reference evidence="2 3" key="1">
    <citation type="submission" date="2015-04" db="EMBL/GenBank/DDBJ databases">
        <authorList>
            <person name="Heijne W.H."/>
            <person name="Fedorova N.D."/>
            <person name="Nierman W.C."/>
            <person name="Vollebregt A.W."/>
            <person name="Zhao Z."/>
            <person name="Wu L."/>
            <person name="Kumar M."/>
            <person name="Stam H."/>
            <person name="van den Berg M.A."/>
            <person name="Pel H.J."/>
        </authorList>
    </citation>
    <scope>NUCLEOTIDE SEQUENCE [LARGE SCALE GENOMIC DNA]</scope>
    <source>
        <strain evidence="2 3">CBS 393.64</strain>
    </source>
</reference>
<evidence type="ECO:0000313" key="3">
    <source>
        <dbReference type="Proteomes" id="UP000053958"/>
    </source>
</evidence>
<proteinExistence type="predicted"/>
<comment type="caution">
    <text evidence="2">The sequence shown here is derived from an EMBL/GenBank/DDBJ whole genome shotgun (WGS) entry which is preliminary data.</text>
</comment>